<evidence type="ECO:0000256" key="4">
    <source>
        <dbReference type="ARBA" id="ARBA00022448"/>
    </source>
</evidence>
<keyword evidence="6 12" id="KW-0812">Transmembrane</keyword>
<evidence type="ECO:0000256" key="1">
    <source>
        <dbReference type="ARBA" id="ARBA00004304"/>
    </source>
</evidence>
<evidence type="ECO:0000256" key="3">
    <source>
        <dbReference type="ARBA" id="ARBA00011291"/>
    </source>
</evidence>
<keyword evidence="9 12" id="KW-0406">Ion transport</keyword>
<evidence type="ECO:0000256" key="10">
    <source>
        <dbReference type="ARBA" id="ARBA00023128"/>
    </source>
</evidence>
<organism evidence="14">
    <name type="scientific">Proasellus granadensis</name>
    <dbReference type="NCBI Taxonomy" id="1281974"/>
    <lineage>
        <taxon>Eukaryota</taxon>
        <taxon>Metazoa</taxon>
        <taxon>Ecdysozoa</taxon>
        <taxon>Arthropoda</taxon>
        <taxon>Crustacea</taxon>
        <taxon>Multicrustacea</taxon>
        <taxon>Malacostraca</taxon>
        <taxon>Eumalacostraca</taxon>
        <taxon>Peracarida</taxon>
        <taxon>Isopoda</taxon>
        <taxon>Asellota</taxon>
        <taxon>Aselloidea</taxon>
        <taxon>Asellidae</taxon>
        <taxon>Proasellus</taxon>
    </lineage>
</organism>
<accession>A0A485M8U6</accession>
<comment type="subunit">
    <text evidence="3">F-type ATPases have 2 components, CF(1) - the catalytic core - and CF(0) - the membrane proton channel.</text>
</comment>
<comment type="similarity">
    <text evidence="2 12">Belongs to the ATPase protein 8 family.</text>
</comment>
<geneLocation type="mitochondrion" evidence="14"/>
<dbReference type="AlphaFoldDB" id="A0A485M8U6"/>
<evidence type="ECO:0000256" key="2">
    <source>
        <dbReference type="ARBA" id="ARBA00008892"/>
    </source>
</evidence>
<gene>
    <name evidence="14" type="primary">atp8</name>
    <name evidence="14" type="ORF">PGRPMT01_0024</name>
</gene>
<keyword evidence="11 13" id="KW-0472">Membrane</keyword>
<keyword evidence="10 12" id="KW-0496">Mitochondrion</keyword>
<dbReference type="GO" id="GO:0031966">
    <property type="term" value="C:mitochondrial membrane"/>
    <property type="evidence" value="ECO:0007669"/>
    <property type="project" value="UniProtKB-SubCell"/>
</dbReference>
<dbReference type="GO" id="GO:0015078">
    <property type="term" value="F:proton transmembrane transporter activity"/>
    <property type="evidence" value="ECO:0007669"/>
    <property type="project" value="InterPro"/>
</dbReference>
<keyword evidence="4 12" id="KW-0813">Transport</keyword>
<evidence type="ECO:0000256" key="12">
    <source>
        <dbReference type="RuleBase" id="RU003661"/>
    </source>
</evidence>
<keyword evidence="8 13" id="KW-1133">Transmembrane helix</keyword>
<evidence type="ECO:0000256" key="11">
    <source>
        <dbReference type="ARBA" id="ARBA00023136"/>
    </source>
</evidence>
<dbReference type="InterPro" id="IPR001421">
    <property type="entry name" value="ATP8_metazoa"/>
</dbReference>
<dbReference type="GO" id="GO:0015986">
    <property type="term" value="P:proton motive force-driven ATP synthesis"/>
    <property type="evidence" value="ECO:0007669"/>
    <property type="project" value="InterPro"/>
</dbReference>
<evidence type="ECO:0000313" key="14">
    <source>
        <dbReference type="EMBL" id="VFU78688.1"/>
    </source>
</evidence>
<keyword evidence="5 12" id="KW-0138">CF(0)</keyword>
<reference evidence="14" key="1">
    <citation type="submission" date="2019-03" db="EMBL/GenBank/DDBJ databases">
        <authorList>
            <person name="Lefebure T."/>
            <person name="Lefebure T."/>
        </authorList>
    </citation>
    <scope>NUCLEOTIDE SEQUENCE [LARGE SCALE GENOMIC DNA]</scope>
</reference>
<evidence type="ECO:0000256" key="8">
    <source>
        <dbReference type="ARBA" id="ARBA00022989"/>
    </source>
</evidence>
<keyword evidence="7 12" id="KW-0375">Hydrogen ion transport</keyword>
<evidence type="ECO:0000256" key="6">
    <source>
        <dbReference type="ARBA" id="ARBA00022692"/>
    </source>
</evidence>
<evidence type="ECO:0000256" key="5">
    <source>
        <dbReference type="ARBA" id="ARBA00022547"/>
    </source>
</evidence>
<evidence type="ECO:0000256" key="13">
    <source>
        <dbReference type="SAM" id="Phobius"/>
    </source>
</evidence>
<comment type="subcellular location">
    <subcellularLocation>
        <location evidence="1 12">Mitochondrion membrane</location>
        <topology evidence="1 12">Single-pass membrane protein</topology>
    </subcellularLocation>
</comment>
<evidence type="ECO:0000256" key="9">
    <source>
        <dbReference type="ARBA" id="ARBA00023065"/>
    </source>
</evidence>
<feature type="transmembrane region" description="Helical" evidence="13">
    <location>
        <begin position="6"/>
        <end position="30"/>
    </location>
</feature>
<dbReference type="GO" id="GO:0045259">
    <property type="term" value="C:proton-transporting ATP synthase complex"/>
    <property type="evidence" value="ECO:0007669"/>
    <property type="project" value="UniProtKB-KW"/>
</dbReference>
<name>A0A485M8U6_9CRUS</name>
<dbReference type="EMBL" id="LR536611">
    <property type="protein sequence ID" value="VFU78688.1"/>
    <property type="molecule type" value="Genomic_DNA"/>
</dbReference>
<evidence type="ECO:0000256" key="7">
    <source>
        <dbReference type="ARBA" id="ARBA00022781"/>
    </source>
</evidence>
<sequence>MPQMAPMFWTLLMMLFILIFLMFTVKLYFYSSSQQLWVNKTELIKLSNQWTW</sequence>
<protein>
    <recommendedName>
        <fullName evidence="12">ATP synthase complex subunit 8</fullName>
    </recommendedName>
</protein>
<proteinExistence type="inferred from homology"/>
<dbReference type="Pfam" id="PF00895">
    <property type="entry name" value="ATP-synt_8"/>
    <property type="match status" value="1"/>
</dbReference>